<feature type="region of interest" description="Disordered" evidence="1">
    <location>
        <begin position="165"/>
        <end position="200"/>
    </location>
</feature>
<gene>
    <name evidence="2" type="ORF">DAEQUDRAFT_807016</name>
</gene>
<dbReference type="Proteomes" id="UP000076727">
    <property type="component" value="Unassembled WGS sequence"/>
</dbReference>
<keyword evidence="3" id="KW-1185">Reference proteome</keyword>
<feature type="region of interest" description="Disordered" evidence="1">
    <location>
        <begin position="523"/>
        <end position="574"/>
    </location>
</feature>
<reference evidence="2 3" key="1">
    <citation type="journal article" date="2016" name="Mol. Biol. Evol.">
        <title>Comparative Genomics of Early-Diverging Mushroom-Forming Fungi Provides Insights into the Origins of Lignocellulose Decay Capabilities.</title>
        <authorList>
            <person name="Nagy L.G."/>
            <person name="Riley R."/>
            <person name="Tritt A."/>
            <person name="Adam C."/>
            <person name="Daum C."/>
            <person name="Floudas D."/>
            <person name="Sun H."/>
            <person name="Yadav J.S."/>
            <person name="Pangilinan J."/>
            <person name="Larsson K.H."/>
            <person name="Matsuura K."/>
            <person name="Barry K."/>
            <person name="Labutti K."/>
            <person name="Kuo R."/>
            <person name="Ohm R.A."/>
            <person name="Bhattacharya S.S."/>
            <person name="Shirouzu T."/>
            <person name="Yoshinaga Y."/>
            <person name="Martin F.M."/>
            <person name="Grigoriev I.V."/>
            <person name="Hibbett D.S."/>
        </authorList>
    </citation>
    <scope>NUCLEOTIDE SEQUENCE [LARGE SCALE GENOMIC DNA]</scope>
    <source>
        <strain evidence="2 3">L-15889</strain>
    </source>
</reference>
<feature type="compositionally biased region" description="Polar residues" evidence="1">
    <location>
        <begin position="404"/>
        <end position="413"/>
    </location>
</feature>
<feature type="compositionally biased region" description="Basic residues" evidence="1">
    <location>
        <begin position="43"/>
        <end position="57"/>
    </location>
</feature>
<proteinExistence type="predicted"/>
<dbReference type="EMBL" id="KV429032">
    <property type="protein sequence ID" value="KZT74674.1"/>
    <property type="molecule type" value="Genomic_DNA"/>
</dbReference>
<feature type="compositionally biased region" description="Basic and acidic residues" evidence="1">
    <location>
        <begin position="113"/>
        <end position="123"/>
    </location>
</feature>
<feature type="compositionally biased region" description="Polar residues" evidence="1">
    <location>
        <begin position="306"/>
        <end position="332"/>
    </location>
</feature>
<feature type="region of interest" description="Disordered" evidence="1">
    <location>
        <begin position="623"/>
        <end position="666"/>
    </location>
</feature>
<feature type="compositionally biased region" description="Basic residues" evidence="1">
    <location>
        <begin position="1"/>
        <end position="12"/>
    </location>
</feature>
<feature type="compositionally biased region" description="Low complexity" evidence="1">
    <location>
        <begin position="1066"/>
        <end position="1084"/>
    </location>
</feature>
<feature type="region of interest" description="Disordered" evidence="1">
    <location>
        <begin position="453"/>
        <end position="479"/>
    </location>
</feature>
<evidence type="ECO:0000256" key="1">
    <source>
        <dbReference type="SAM" id="MobiDB-lite"/>
    </source>
</evidence>
<protein>
    <submittedName>
        <fullName evidence="2">Uncharacterized protein</fullName>
    </submittedName>
</protein>
<feature type="compositionally biased region" description="Low complexity" evidence="1">
    <location>
        <begin position="985"/>
        <end position="1002"/>
    </location>
</feature>
<dbReference type="AlphaFoldDB" id="A0A165UBI3"/>
<feature type="region of interest" description="Disordered" evidence="1">
    <location>
        <begin position="1"/>
        <end position="130"/>
    </location>
</feature>
<feature type="compositionally biased region" description="Polar residues" evidence="1">
    <location>
        <begin position="795"/>
        <end position="811"/>
    </location>
</feature>
<feature type="compositionally biased region" description="Low complexity" evidence="1">
    <location>
        <begin position="1012"/>
        <end position="1033"/>
    </location>
</feature>
<feature type="compositionally biased region" description="Low complexity" evidence="1">
    <location>
        <begin position="165"/>
        <end position="186"/>
    </location>
</feature>
<dbReference type="OrthoDB" id="2804693at2759"/>
<feature type="region of interest" description="Disordered" evidence="1">
    <location>
        <begin position="955"/>
        <end position="974"/>
    </location>
</feature>
<evidence type="ECO:0000313" key="2">
    <source>
        <dbReference type="EMBL" id="KZT74674.1"/>
    </source>
</evidence>
<feature type="region of interest" description="Disordered" evidence="1">
    <location>
        <begin position="1065"/>
        <end position="1087"/>
    </location>
</feature>
<feature type="compositionally biased region" description="Polar residues" evidence="1">
    <location>
        <begin position="655"/>
        <end position="664"/>
    </location>
</feature>
<accession>A0A165UBI3</accession>
<feature type="compositionally biased region" description="Basic and acidic residues" evidence="1">
    <location>
        <begin position="361"/>
        <end position="375"/>
    </location>
</feature>
<organism evidence="2 3">
    <name type="scientific">Daedalea quercina L-15889</name>
    <dbReference type="NCBI Taxonomy" id="1314783"/>
    <lineage>
        <taxon>Eukaryota</taxon>
        <taxon>Fungi</taxon>
        <taxon>Dikarya</taxon>
        <taxon>Basidiomycota</taxon>
        <taxon>Agaricomycotina</taxon>
        <taxon>Agaricomycetes</taxon>
        <taxon>Polyporales</taxon>
        <taxon>Fomitopsis</taxon>
    </lineage>
</organism>
<feature type="compositionally biased region" description="Low complexity" evidence="1">
    <location>
        <begin position="377"/>
        <end position="390"/>
    </location>
</feature>
<feature type="region of interest" description="Disordered" evidence="1">
    <location>
        <begin position="355"/>
        <end position="413"/>
    </location>
</feature>
<evidence type="ECO:0000313" key="3">
    <source>
        <dbReference type="Proteomes" id="UP000076727"/>
    </source>
</evidence>
<feature type="region of interest" description="Disordered" evidence="1">
    <location>
        <begin position="694"/>
        <end position="714"/>
    </location>
</feature>
<feature type="region of interest" description="Disordered" evidence="1">
    <location>
        <begin position="765"/>
        <end position="826"/>
    </location>
</feature>
<feature type="region of interest" description="Disordered" evidence="1">
    <location>
        <begin position="985"/>
        <end position="1044"/>
    </location>
</feature>
<feature type="region of interest" description="Disordered" evidence="1">
    <location>
        <begin position="306"/>
        <end position="338"/>
    </location>
</feature>
<sequence>MLHARNGMRHASKYSLPPSTHSSVAALNRHGRTIQQPVSRSQRPPRRRRSPLSRSRRAQSPLRGAGRMPTLLWRRKTSTPFLPGAWPNPSVSDQGDDQRLPVYSDDAPPQLPELRHLSPREDGGQGEQDPAALAEEGWGLPIVTERHAFEDNGRAVGTRVRDLRPVTVPSPASTSAPLSASLSQASTFSDPTDSEGVLTPQSIQGPLWLSTHSEVSFPQTNKDTILSGSGSSYHSFDDHQTRRDHVSHDATIDTTNVNATISSSNTADFLPHRSATRAAYRTPPILDFSEPLPQSRISLDWDRVTSSPNNASLQSPDSPQSPIEFSVPSTVGSPVLDEGEPAVFNSAAMATTFFPVPTSSSHRDGQPSETREDVRQAASPSLSLPSAYSLGTDSPVLPAEAGPNQESQSPTHSPYTLMAADLDAFAAAATGSSLSLPTSLHSAASDALLAEAEMDQSAAPPPARLRAYSGDSVGQSPSPVGAACGSNALEFPSTPKAARDHDEYDGNGDAAVEEAIRMRSRRMSAPLLHSPRTPVHNSVQRERSRTTSSRVEVQQAEDVSGAGSSGSSRPTKLPVLGKMRKLGGKFLSLFNSKGAKASGTGVVVDSPAELAVKKTRTTAVTKVEFESEHPIPAPETPARDARASRRSLPLKMSKPSPNSSQSLRCDSFLPIEDPESASKGILSIPLQHMRGSPSIQFKKDRGASGSDPASPTRVARARTLTAPAKPQFSKGISSDNAQTVKQARRFSLSSAFSRSRLDVLKTTVAPHPPLPGFPQSPTCDQHPHREEPVRPVSMITPTGLDSKSSQASLKGTISGPKKGKERARPVSMVVSSGAPRRTFLDHPQITVQAPSPVIGVASIPKEDKQAKHSSMLVGKEKDARRDMIVVAGSRFKMHRPMKSANQLQDTHNDVSATGGVVQMSDVVPRQITEEASAEEVAPAAEASHKTVVRERVPIERLGPDEAVQPDPAPTTDIQAHTRRFSLSSAISQRASRARSMIVSVGRRSSESERAADSSGSTDATATPAPSPGASSSRTTHRRGRGSTFGSIIGSGVHFDILTPGFGFVIPTPASSPPRTGSGSPPASRRLSTDMDFRRDRGDAPILGPLSLEATRDVAEVEEYPSPDSDLDSMSFAGTTTLLEGMESSISMNSSYADSFVDAREELTESSVGLDTPRETPVRGCAPALGEPFAGGEPVVKRVELARALSSAVGSCGDSRGGTPTAETVEKEEERGFLRALGLEVPVDQTNKTAATGEVQ</sequence>
<name>A0A165UBI3_9APHY</name>